<gene>
    <name evidence="1" type="ORF">NCTC12126_04228</name>
</gene>
<evidence type="ECO:0000313" key="2">
    <source>
        <dbReference type="Proteomes" id="UP000351155"/>
    </source>
</evidence>
<evidence type="ECO:0000313" key="1">
    <source>
        <dbReference type="EMBL" id="VFS40769.1"/>
    </source>
</evidence>
<dbReference type="AlphaFoldDB" id="A0A484Z3Y9"/>
<protein>
    <submittedName>
        <fullName evidence="1">Tail Fiber protein</fullName>
    </submittedName>
</protein>
<sequence length="252" mass="27171">MTTQQNTPGFTGSVLDYAGSGGGYRVQLAAQYNGNGNRIAFRTRNGDAAGAWNSWGEIYHTRNKPTAGDVGALPLTGGTLNGNLTVKNTIQIGVVGSAVLNIGDNDSGLRNSKDGQVDLWANSKAVGYWNGTILSFTGQIIPTNYTNFDARYYTQTAANGKFQPKGNYTPAGQAYTKAESDARYGVMNGFRRGGQQLRNPTDVFFGNWESPAGCVVTGITMENRSDGRKLGVYYRQMQYLNKQTGAWVNVGD</sequence>
<dbReference type="EMBL" id="CAADIW010000045">
    <property type="protein sequence ID" value="VFS40769.1"/>
    <property type="molecule type" value="Genomic_DNA"/>
</dbReference>
<accession>A0A484Z3Y9</accession>
<dbReference type="Proteomes" id="UP000351155">
    <property type="component" value="Unassembled WGS sequence"/>
</dbReference>
<reference evidence="1 2" key="1">
    <citation type="submission" date="2019-03" db="EMBL/GenBank/DDBJ databases">
        <authorList>
            <consortium name="Pathogen Informatics"/>
        </authorList>
    </citation>
    <scope>NUCLEOTIDE SEQUENCE [LARGE SCALE GENOMIC DNA]</scope>
    <source>
        <strain evidence="1 2">NCTC12126</strain>
    </source>
</reference>
<name>A0A484Z3Y9_9ENTR</name>
<proteinExistence type="predicted"/>
<organism evidence="1 2">
    <name type="scientific">Enterobacter cancerogenus</name>
    <dbReference type="NCBI Taxonomy" id="69218"/>
    <lineage>
        <taxon>Bacteria</taxon>
        <taxon>Pseudomonadati</taxon>
        <taxon>Pseudomonadota</taxon>
        <taxon>Gammaproteobacteria</taxon>
        <taxon>Enterobacterales</taxon>
        <taxon>Enterobacteriaceae</taxon>
        <taxon>Enterobacter</taxon>
        <taxon>Enterobacter cloacae complex</taxon>
    </lineage>
</organism>